<evidence type="ECO:0000313" key="12">
    <source>
        <dbReference type="EMBL" id="CAH0547109.1"/>
    </source>
</evidence>
<keyword evidence="8" id="KW-0325">Glycoprotein</keyword>
<dbReference type="GO" id="GO:0009888">
    <property type="term" value="P:tissue development"/>
    <property type="evidence" value="ECO:0007669"/>
    <property type="project" value="TreeGrafter"/>
</dbReference>
<keyword evidence="6" id="KW-0084">Basement membrane</keyword>
<dbReference type="FunFam" id="2.10.25.10:FF:000011">
    <property type="entry name" value="Cadherin EGF LAG seven-pass G-type receptor"/>
    <property type="match status" value="1"/>
</dbReference>
<feature type="chain" id="PRO_5040111697" description="Laminin EGF-like domain-containing protein" evidence="10">
    <location>
        <begin position="25"/>
        <end position="1298"/>
    </location>
</feature>
<dbReference type="Proteomes" id="UP001154078">
    <property type="component" value="Chromosome 1"/>
</dbReference>
<dbReference type="FunFam" id="2.60.120.260:FF:000092">
    <property type="entry name" value="Laminin subunit alpha-3"/>
    <property type="match status" value="1"/>
</dbReference>
<feature type="signal peptide" evidence="10">
    <location>
        <begin position="1"/>
        <end position="24"/>
    </location>
</feature>
<dbReference type="InterPro" id="IPR002049">
    <property type="entry name" value="LE_dom"/>
</dbReference>
<dbReference type="SMART" id="SM00180">
    <property type="entry name" value="EGF_Lam"/>
    <property type="match status" value="8"/>
</dbReference>
<evidence type="ECO:0000256" key="2">
    <source>
        <dbReference type="ARBA" id="ARBA00022525"/>
    </source>
</evidence>
<evidence type="ECO:0000256" key="7">
    <source>
        <dbReference type="ARBA" id="ARBA00023157"/>
    </source>
</evidence>
<dbReference type="FunFam" id="2.10.25.10:FF:000090">
    <property type="entry name" value="laminin subunit alpha"/>
    <property type="match status" value="1"/>
</dbReference>
<dbReference type="GO" id="GO:0009887">
    <property type="term" value="P:animal organ morphogenesis"/>
    <property type="evidence" value="ECO:0007669"/>
    <property type="project" value="TreeGrafter"/>
</dbReference>
<evidence type="ECO:0000259" key="11">
    <source>
        <dbReference type="PROSITE" id="PS01248"/>
    </source>
</evidence>
<feature type="domain" description="Laminin EGF-like" evidence="11">
    <location>
        <begin position="1064"/>
        <end position="1093"/>
    </location>
</feature>
<keyword evidence="3" id="KW-0272">Extracellular matrix</keyword>
<dbReference type="PROSITE" id="PS01248">
    <property type="entry name" value="EGF_LAM_1"/>
    <property type="match status" value="2"/>
</dbReference>
<keyword evidence="7" id="KW-1015">Disulfide bond</keyword>
<dbReference type="Gene3D" id="2.60.120.260">
    <property type="entry name" value="Galactose-binding domain-like"/>
    <property type="match status" value="1"/>
</dbReference>
<evidence type="ECO:0000256" key="10">
    <source>
        <dbReference type="SAM" id="SignalP"/>
    </source>
</evidence>
<keyword evidence="13" id="KW-1185">Reference proteome</keyword>
<dbReference type="SUPFAM" id="SSF57196">
    <property type="entry name" value="EGF/Laminin"/>
    <property type="match status" value="8"/>
</dbReference>
<sequence length="1298" mass="147383">MTSWVLRRWVRLALVIISATHVKSETLTPPYFNLAEGKNITASATCGVDTEGPELYCKLIGANSFNELNVNVIQGQYCDYCDPLNPAKTHPPEFAVDGIDTWWQSPPLSRGMKYNEINLTIDLGQEFHVAYVYIKMANSPRPGLWILEKSADYGRTFTPWQYFSDSPNDCEKFFGKESLLPITKDDSVICSTEYSKIVPLEGGEIPISLLNKRPSANHYFNSTVLQEWTRATNVRLRFLRTKNLLGHLMSVAKEDPTVTRRYFYSIKDISIGGRCMCNGHAQTCDILDPKDNRVLLCRCQHNTCGAKCDSCCSGFEQKAWRQSKHNDPFKCEPCNCFNHSNECYYDKEINKKRSSLDIFGKYEGGGVCQNCQHNTEGINCNKCKDKFFRPNNKHWNETDVCQHCNCDIIGTKDGICDKQTGQCICKKGFSGDRCDICSLGYYGYPDCKPCNCSKVGSHGTTCSATGKCSCLGNYAGRTCDQCSPGYFNFSECEGVSPIKRKKLSKEKVKKVKNIISTTFLKEQAQSSQEEGNYEHECEMIKQLKEKFAKTNKRSEKILVLSCLPQSWTRAKMQKEFGVSQYMARKVKKIVNEKGILVTPNPKPGKVLDENLAQKIVEFYQKDDISRIMPGKKDFVAIKKEGEKQHIQKRLVLANLSEVYALFKKEYPDEKIGFSKFCELRPKNCILAGRSGTHTVCVCTLHQNMKLMISGSKLNLFLDNNNKPLGRDYRDFLYKIICNPPAVDCFLNKCELCPGIGPLKGFLEEKFEEELIDSITYKKWVSVDRCTMETIVKNTDDFLEEFSDELLKLKSHAFIAFMQKEHYNDIKKHLKQGEILITCDFAENYSFVMQDEVQSYHWNNAQATIHPFVIYFKQEETLQNLNYVFISNCLKHNTVAFHLFLTHLIPDLKHKIPKLFKIFYFSDGSAAQYKNKKNFTNLALHKKDFGLEAEWHYFATSHGKSACDGLGGTVKRLAARASLQRPYEDQIMTPLQLFNWSQDNITGINFKYCNEDQYIAHENILSKRYSNIKTIKGTQKIHSITPILETCNCDTYGSNGISCNGEGICECLENFSGQQCNTCKDGFYNYPVCEDCNCHPAGVVTGFAGCGSVAPGELCQCKNRVEGRICNKCKPLYWNLSPHNHEGCQECNCNVDGVLGGIAICDSNAGQCICKPSVITRDCAMCIDGTYHLTEDNLFGCVDCECDVGGSINNRCDKTTGNCVCQPRVTGRTCKEPLQAHYFPTLYQYQYEVEDGYTPENNKVRYAHNDNIFANYSWKGYAVFSELQVKPLKILDLFLSRIF</sequence>
<dbReference type="GO" id="GO:0005604">
    <property type="term" value="C:basement membrane"/>
    <property type="evidence" value="ECO:0007669"/>
    <property type="project" value="UniProtKB-SubCell"/>
</dbReference>
<dbReference type="SMART" id="SM00136">
    <property type="entry name" value="LamNT"/>
    <property type="match status" value="1"/>
</dbReference>
<reference evidence="12" key="1">
    <citation type="submission" date="2021-12" db="EMBL/GenBank/DDBJ databases">
        <authorList>
            <person name="King R."/>
        </authorList>
    </citation>
    <scope>NUCLEOTIDE SEQUENCE</scope>
</reference>
<keyword evidence="4 10" id="KW-0732">Signal</keyword>
<comment type="subcellular location">
    <subcellularLocation>
        <location evidence="1">Secreted</location>
        <location evidence="1">Extracellular space</location>
        <location evidence="1">Extracellular matrix</location>
        <location evidence="1">Basement membrane</location>
    </subcellularLocation>
</comment>
<proteinExistence type="predicted"/>
<evidence type="ECO:0000256" key="3">
    <source>
        <dbReference type="ARBA" id="ARBA00022530"/>
    </source>
</evidence>
<dbReference type="GO" id="GO:0007155">
    <property type="term" value="P:cell adhesion"/>
    <property type="evidence" value="ECO:0007669"/>
    <property type="project" value="UniProtKB-ARBA"/>
</dbReference>
<accession>A0A9P0FBI7</accession>
<protein>
    <recommendedName>
        <fullName evidence="11">Laminin EGF-like domain-containing protein</fullName>
    </recommendedName>
</protein>
<dbReference type="InterPro" id="IPR008211">
    <property type="entry name" value="Laminin_N"/>
</dbReference>
<keyword evidence="5" id="KW-0677">Repeat</keyword>
<evidence type="ECO:0000256" key="6">
    <source>
        <dbReference type="ARBA" id="ARBA00022869"/>
    </source>
</evidence>
<keyword evidence="9" id="KW-0424">Laminin EGF-like domain</keyword>
<evidence type="ECO:0000256" key="9">
    <source>
        <dbReference type="ARBA" id="ARBA00023292"/>
    </source>
</evidence>
<gene>
    <name evidence="12" type="ORF">MELIAE_LOCUS1159</name>
</gene>
<feature type="domain" description="Laminin EGF-like" evidence="11">
    <location>
        <begin position="423"/>
        <end position="452"/>
    </location>
</feature>
<dbReference type="FunFam" id="2.10.25.10:FF:000034">
    <property type="entry name" value="Laminin subunit alpha 3"/>
    <property type="match status" value="1"/>
</dbReference>
<dbReference type="FunFam" id="2.10.25.10:FF:000069">
    <property type="entry name" value="Laminin subunit alpha 1"/>
    <property type="match status" value="1"/>
</dbReference>
<dbReference type="Pfam" id="PF00053">
    <property type="entry name" value="EGF_laminin"/>
    <property type="match status" value="7"/>
</dbReference>
<dbReference type="Pfam" id="PF00055">
    <property type="entry name" value="Laminin_N"/>
    <property type="match status" value="1"/>
</dbReference>
<dbReference type="PANTHER" id="PTHR10574:SF406">
    <property type="entry name" value="LAMININ SUBUNIT ALPHA 5"/>
    <property type="match status" value="1"/>
</dbReference>
<dbReference type="OrthoDB" id="10011303at2759"/>
<keyword evidence="2" id="KW-0964">Secreted</keyword>
<evidence type="ECO:0000256" key="5">
    <source>
        <dbReference type="ARBA" id="ARBA00022737"/>
    </source>
</evidence>
<dbReference type="CDD" id="cd00055">
    <property type="entry name" value="EGF_Lam"/>
    <property type="match status" value="7"/>
</dbReference>
<evidence type="ECO:0000313" key="13">
    <source>
        <dbReference type="Proteomes" id="UP001154078"/>
    </source>
</evidence>
<evidence type="ECO:0000256" key="4">
    <source>
        <dbReference type="ARBA" id="ARBA00022729"/>
    </source>
</evidence>
<name>A0A9P0FBI7_BRAAE</name>
<evidence type="ECO:0000256" key="1">
    <source>
        <dbReference type="ARBA" id="ARBA00004302"/>
    </source>
</evidence>
<dbReference type="GO" id="GO:0048731">
    <property type="term" value="P:system development"/>
    <property type="evidence" value="ECO:0007669"/>
    <property type="project" value="UniProtKB-ARBA"/>
</dbReference>
<dbReference type="FunFam" id="2.10.25.10:FF:000388">
    <property type="entry name" value="Laminin subunit alpha"/>
    <property type="match status" value="1"/>
</dbReference>
<organism evidence="12 13">
    <name type="scientific">Brassicogethes aeneus</name>
    <name type="common">Rape pollen beetle</name>
    <name type="synonym">Meligethes aeneus</name>
    <dbReference type="NCBI Taxonomy" id="1431903"/>
    <lineage>
        <taxon>Eukaryota</taxon>
        <taxon>Metazoa</taxon>
        <taxon>Ecdysozoa</taxon>
        <taxon>Arthropoda</taxon>
        <taxon>Hexapoda</taxon>
        <taxon>Insecta</taxon>
        <taxon>Pterygota</taxon>
        <taxon>Neoptera</taxon>
        <taxon>Endopterygota</taxon>
        <taxon>Coleoptera</taxon>
        <taxon>Polyphaga</taxon>
        <taxon>Cucujiformia</taxon>
        <taxon>Nitidulidae</taxon>
        <taxon>Meligethinae</taxon>
        <taxon>Brassicogethes</taxon>
    </lineage>
</organism>
<evidence type="ECO:0000256" key="8">
    <source>
        <dbReference type="ARBA" id="ARBA00023180"/>
    </source>
</evidence>
<dbReference type="PRINTS" id="PR00011">
    <property type="entry name" value="EGFLAMININ"/>
</dbReference>
<dbReference type="EMBL" id="OV121132">
    <property type="protein sequence ID" value="CAH0547109.1"/>
    <property type="molecule type" value="Genomic_DNA"/>
</dbReference>
<dbReference type="GO" id="GO:0048468">
    <property type="term" value="P:cell development"/>
    <property type="evidence" value="ECO:0007669"/>
    <property type="project" value="UniProtKB-ARBA"/>
</dbReference>
<dbReference type="InterPro" id="IPR050440">
    <property type="entry name" value="Laminin/Netrin_ECM"/>
</dbReference>
<dbReference type="PANTHER" id="PTHR10574">
    <property type="entry name" value="NETRIN/LAMININ-RELATED"/>
    <property type="match status" value="1"/>
</dbReference>
<dbReference type="Gene3D" id="2.10.25.10">
    <property type="entry name" value="Laminin"/>
    <property type="match status" value="7"/>
</dbReference>
<dbReference type="GO" id="GO:0030054">
    <property type="term" value="C:cell junction"/>
    <property type="evidence" value="ECO:0007669"/>
    <property type="project" value="UniProtKB-ARBA"/>
</dbReference>